<gene>
    <name evidence="3" type="ORF">Pka01_70600</name>
</gene>
<dbReference type="SUPFAM" id="SSF53474">
    <property type="entry name" value="alpha/beta-Hydrolases"/>
    <property type="match status" value="1"/>
</dbReference>
<dbReference type="InterPro" id="IPR000073">
    <property type="entry name" value="AB_hydrolase_1"/>
</dbReference>
<keyword evidence="3" id="KW-0378">Hydrolase</keyword>
<organism evidence="3 4">
    <name type="scientific">Planotetraspora kaengkrachanensis</name>
    <dbReference type="NCBI Taxonomy" id="575193"/>
    <lineage>
        <taxon>Bacteria</taxon>
        <taxon>Bacillati</taxon>
        <taxon>Actinomycetota</taxon>
        <taxon>Actinomycetes</taxon>
        <taxon>Streptosporangiales</taxon>
        <taxon>Streptosporangiaceae</taxon>
        <taxon>Planotetraspora</taxon>
    </lineage>
</organism>
<feature type="region of interest" description="Disordered" evidence="1">
    <location>
        <begin position="282"/>
        <end position="302"/>
    </location>
</feature>
<dbReference type="Pfam" id="PF00561">
    <property type="entry name" value="Abhydrolase_1"/>
    <property type="match status" value="1"/>
</dbReference>
<evidence type="ECO:0000313" key="3">
    <source>
        <dbReference type="EMBL" id="GIG83933.1"/>
    </source>
</evidence>
<proteinExistence type="predicted"/>
<dbReference type="RefSeq" id="WP_203887228.1">
    <property type="nucleotide sequence ID" value="NZ_BAABHH010000030.1"/>
</dbReference>
<evidence type="ECO:0000256" key="1">
    <source>
        <dbReference type="SAM" id="MobiDB-lite"/>
    </source>
</evidence>
<evidence type="ECO:0000259" key="2">
    <source>
        <dbReference type="Pfam" id="PF00561"/>
    </source>
</evidence>
<dbReference type="EMBL" id="BONV01000045">
    <property type="protein sequence ID" value="GIG83933.1"/>
    <property type="molecule type" value="Genomic_DNA"/>
</dbReference>
<dbReference type="Gene3D" id="3.40.50.1820">
    <property type="entry name" value="alpha/beta hydrolase"/>
    <property type="match status" value="1"/>
</dbReference>
<dbReference type="PANTHER" id="PTHR43798">
    <property type="entry name" value="MONOACYLGLYCEROL LIPASE"/>
    <property type="match status" value="1"/>
</dbReference>
<sequence>MPAFTAPDGTELVYHVTGEGEPLVCLPGGPMRASAYLGDLGGLSGRRRLIMLDLRGTGDSAVPSDPATYRCDRQVADVEALRDHLGLDRVDVLAHSAGGDLALLYAAGHPRRVRTLTLVTARARALGVEFTEDHRREAAALRAAEPWFGPAYDAYEAVWAGSATDDDWDAVAPFFYGRWDAAAQAHAAADLEQSNLEAGELYAASGAFDPGAARAAVATLDARVLVLAGELDGAPRPEVAAAVARMFPRAEAAVLPGAGHYPWLDDPRRFTRVVAAFLDADGPSATGAGQPGSPVDLQTNGT</sequence>
<dbReference type="PRINTS" id="PR00111">
    <property type="entry name" value="ABHYDROLASE"/>
</dbReference>
<evidence type="ECO:0000313" key="4">
    <source>
        <dbReference type="Proteomes" id="UP000630097"/>
    </source>
</evidence>
<reference evidence="3 4" key="1">
    <citation type="submission" date="2021-01" db="EMBL/GenBank/DDBJ databases">
        <title>Whole genome shotgun sequence of Planotetraspora kaengkrachanensis NBRC 104272.</title>
        <authorList>
            <person name="Komaki H."/>
            <person name="Tamura T."/>
        </authorList>
    </citation>
    <scope>NUCLEOTIDE SEQUENCE [LARGE SCALE GENOMIC DNA]</scope>
    <source>
        <strain evidence="3 4">NBRC 104272</strain>
    </source>
</reference>
<protein>
    <submittedName>
        <fullName evidence="3">Hydrolase</fullName>
    </submittedName>
</protein>
<comment type="caution">
    <text evidence="3">The sequence shown here is derived from an EMBL/GenBank/DDBJ whole genome shotgun (WGS) entry which is preliminary data.</text>
</comment>
<dbReference type="GO" id="GO:0016787">
    <property type="term" value="F:hydrolase activity"/>
    <property type="evidence" value="ECO:0007669"/>
    <property type="project" value="UniProtKB-KW"/>
</dbReference>
<dbReference type="AlphaFoldDB" id="A0A8J3PZJ9"/>
<dbReference type="InterPro" id="IPR029058">
    <property type="entry name" value="AB_hydrolase_fold"/>
</dbReference>
<dbReference type="Proteomes" id="UP000630097">
    <property type="component" value="Unassembled WGS sequence"/>
</dbReference>
<dbReference type="PANTHER" id="PTHR43798:SF27">
    <property type="entry name" value="HYDROLASE ALPHA_BETA HYDROLASE FOLD FAMILY"/>
    <property type="match status" value="1"/>
</dbReference>
<accession>A0A8J3PZJ9</accession>
<name>A0A8J3PZJ9_9ACTN</name>
<feature type="domain" description="AB hydrolase-1" evidence="2">
    <location>
        <begin position="22"/>
        <end position="267"/>
    </location>
</feature>
<keyword evidence="4" id="KW-1185">Reference proteome</keyword>
<dbReference type="InterPro" id="IPR050266">
    <property type="entry name" value="AB_hydrolase_sf"/>
</dbReference>
<dbReference type="GO" id="GO:0016020">
    <property type="term" value="C:membrane"/>
    <property type="evidence" value="ECO:0007669"/>
    <property type="project" value="TreeGrafter"/>
</dbReference>